<dbReference type="RefSeq" id="WP_014356705.1">
    <property type="nucleotide sequence ID" value="NC_016894.1"/>
</dbReference>
<dbReference type="AlphaFoldDB" id="H6LCW8"/>
<comment type="similarity">
    <text evidence="2">Belongs to the transketolase family.</text>
</comment>
<evidence type="ECO:0000256" key="3">
    <source>
        <dbReference type="ARBA" id="ARBA00022679"/>
    </source>
</evidence>
<reference evidence="7 8" key="2">
    <citation type="journal article" date="2012" name="PLoS ONE">
        <title>An ancient pathway combining carbon dioxide fixation with the generation and utilization of a sodium ion gradient for ATP synthesis.</title>
        <authorList>
            <person name="Poehlein A."/>
            <person name="Schmidt S."/>
            <person name="Kaster A.K."/>
            <person name="Goenrich M."/>
            <person name="Vollmers J."/>
            <person name="Thurmer A."/>
            <person name="Bertsch J."/>
            <person name="Schuchmann K."/>
            <person name="Voigt B."/>
            <person name="Hecker M."/>
            <person name="Daniel R."/>
            <person name="Thauer R.K."/>
            <person name="Gottschalk G."/>
            <person name="Muller V."/>
        </authorList>
    </citation>
    <scope>NUCLEOTIDE SEQUENCE [LARGE SCALE GENOMIC DNA]</scope>
    <source>
        <strain evidence="8">ATCC 29683 / DSM 1030 / JCM 2381 / KCTC 1655 / WB1</strain>
    </source>
</reference>
<dbReference type="InterPro" id="IPR049557">
    <property type="entry name" value="Transketolase_CS"/>
</dbReference>
<dbReference type="GO" id="GO:0004802">
    <property type="term" value="F:transketolase activity"/>
    <property type="evidence" value="ECO:0007669"/>
    <property type="project" value="UniProtKB-EC"/>
</dbReference>
<evidence type="ECO:0000259" key="6">
    <source>
        <dbReference type="Pfam" id="PF00456"/>
    </source>
</evidence>
<proteinExistence type="inferred from homology"/>
<keyword evidence="3 7" id="KW-0808">Transferase</keyword>
<dbReference type="PANTHER" id="PTHR47514:SF1">
    <property type="entry name" value="TRANSKETOLASE N-TERMINAL SECTION-RELATED"/>
    <property type="match status" value="1"/>
</dbReference>
<evidence type="ECO:0000313" key="7">
    <source>
        <dbReference type="EMBL" id="AFA49105.1"/>
    </source>
</evidence>
<dbReference type="OrthoDB" id="8732661at2"/>
<protein>
    <submittedName>
        <fullName evidence="7">Transketolase subunit A</fullName>
        <ecNumber evidence="7">2.2.1.1</ecNumber>
    </submittedName>
</protein>
<feature type="domain" description="Transketolase N-terminal" evidence="6">
    <location>
        <begin position="11"/>
        <end position="261"/>
    </location>
</feature>
<reference evidence="8" key="1">
    <citation type="submission" date="2011-07" db="EMBL/GenBank/DDBJ databases">
        <title>Complete genome sequence of Acetobacterium woodii.</title>
        <authorList>
            <person name="Poehlein A."/>
            <person name="Schmidt S."/>
            <person name="Kaster A.-K."/>
            <person name="Goenrich M."/>
            <person name="Vollmers J."/>
            <person name="Thuermer A."/>
            <person name="Gottschalk G."/>
            <person name="Thauer R.K."/>
            <person name="Daniel R."/>
            <person name="Mueller V."/>
        </authorList>
    </citation>
    <scope>NUCLEOTIDE SEQUENCE [LARGE SCALE GENOMIC DNA]</scope>
    <source>
        <strain evidence="8">ATCC 29683 / DSM 1030 / JCM 2381 / KCTC 1655 / WB1</strain>
    </source>
</reference>
<dbReference type="EMBL" id="CP002987">
    <property type="protein sequence ID" value="AFA49105.1"/>
    <property type="molecule type" value="Genomic_DNA"/>
</dbReference>
<sequence length="282" mass="31230">MQNVDSIEILAAKIRRWVIEEVYSAKSGHPGGSLSCADFLACVYERYLNFDANHPEMIDRDRVVLSKGHCAPALYAVLALKDYFPLEDLKTFRKIDSYLQGHPCMKHVSGVDMSTGSLGQGISAAVGMALASRAEKYDNWVYVILGDGELQEGQVWEASMCAAHYGLNRLVAFVDLNGLQIDGNTQMVMNVGDVAKKFKAFDWNVLSCNGNDISELTMVLDTIHMAKTDKPTVIVGHTVKGKGVSFMEGQYQWHGSTPNQEQYEMAVLELDAKIKELGKCHE</sequence>
<comment type="cofactor">
    <cofactor evidence="1">
        <name>thiamine diphosphate</name>
        <dbReference type="ChEBI" id="CHEBI:58937"/>
    </cofactor>
</comment>
<dbReference type="HOGENOM" id="CLU_009227_4_1_9"/>
<dbReference type="InterPro" id="IPR005474">
    <property type="entry name" value="Transketolase_N"/>
</dbReference>
<accession>H6LCW8</accession>
<dbReference type="STRING" id="931626.Awo_c23320"/>
<dbReference type="InterPro" id="IPR029061">
    <property type="entry name" value="THDP-binding"/>
</dbReference>
<dbReference type="SUPFAM" id="SSF52518">
    <property type="entry name" value="Thiamin diphosphate-binding fold (THDP-binding)"/>
    <property type="match status" value="1"/>
</dbReference>
<keyword evidence="5" id="KW-0786">Thiamine pyrophosphate</keyword>
<gene>
    <name evidence="7" type="primary">tktA4</name>
    <name evidence="7" type="ordered locus">Awo_c23320</name>
</gene>
<name>H6LCW8_ACEWD</name>
<dbReference type="PANTHER" id="PTHR47514">
    <property type="entry name" value="TRANSKETOLASE N-TERMINAL SECTION-RELATED"/>
    <property type="match status" value="1"/>
</dbReference>
<dbReference type="Gene3D" id="3.40.50.970">
    <property type="match status" value="1"/>
</dbReference>
<evidence type="ECO:0000313" key="8">
    <source>
        <dbReference type="Proteomes" id="UP000007177"/>
    </source>
</evidence>
<dbReference type="CDD" id="cd02012">
    <property type="entry name" value="TPP_TK"/>
    <property type="match status" value="1"/>
</dbReference>
<dbReference type="KEGG" id="awo:Awo_c23320"/>
<dbReference type="PROSITE" id="PS00801">
    <property type="entry name" value="TRANSKETOLASE_1"/>
    <property type="match status" value="1"/>
</dbReference>
<evidence type="ECO:0000256" key="2">
    <source>
        <dbReference type="ARBA" id="ARBA00007131"/>
    </source>
</evidence>
<evidence type="ECO:0000256" key="4">
    <source>
        <dbReference type="ARBA" id="ARBA00022723"/>
    </source>
</evidence>
<evidence type="ECO:0000256" key="1">
    <source>
        <dbReference type="ARBA" id="ARBA00001964"/>
    </source>
</evidence>
<evidence type="ECO:0000256" key="5">
    <source>
        <dbReference type="ARBA" id="ARBA00023052"/>
    </source>
</evidence>
<dbReference type="Proteomes" id="UP000007177">
    <property type="component" value="Chromosome"/>
</dbReference>
<dbReference type="EC" id="2.2.1.1" evidence="7"/>
<dbReference type="eggNOG" id="COG3959">
    <property type="taxonomic scope" value="Bacteria"/>
</dbReference>
<keyword evidence="8" id="KW-1185">Reference proteome</keyword>
<dbReference type="Pfam" id="PF00456">
    <property type="entry name" value="Transketolase_N"/>
    <property type="match status" value="1"/>
</dbReference>
<organism evidence="7 8">
    <name type="scientific">Acetobacterium woodii (strain ATCC 29683 / DSM 1030 / JCM 2381 / KCTC 1655 / WB1)</name>
    <dbReference type="NCBI Taxonomy" id="931626"/>
    <lineage>
        <taxon>Bacteria</taxon>
        <taxon>Bacillati</taxon>
        <taxon>Bacillota</taxon>
        <taxon>Clostridia</taxon>
        <taxon>Eubacteriales</taxon>
        <taxon>Eubacteriaceae</taxon>
        <taxon>Acetobacterium</taxon>
    </lineage>
</organism>
<dbReference type="GO" id="GO:0046872">
    <property type="term" value="F:metal ion binding"/>
    <property type="evidence" value="ECO:0007669"/>
    <property type="project" value="UniProtKB-KW"/>
</dbReference>
<keyword evidence="4" id="KW-0479">Metal-binding</keyword>